<keyword evidence="4 6" id="KW-0067">ATP-binding</keyword>
<evidence type="ECO:0000256" key="4">
    <source>
        <dbReference type="ARBA" id="ARBA00022840"/>
    </source>
</evidence>
<evidence type="ECO:0000313" key="7">
    <source>
        <dbReference type="Proteomes" id="UP000785653"/>
    </source>
</evidence>
<evidence type="ECO:0000256" key="3">
    <source>
        <dbReference type="ARBA" id="ARBA00022741"/>
    </source>
</evidence>
<proteinExistence type="inferred from homology"/>
<dbReference type="Gene3D" id="3.40.50.300">
    <property type="entry name" value="P-loop containing nucleotide triphosphate hydrolases"/>
    <property type="match status" value="1"/>
</dbReference>
<dbReference type="SMART" id="SM00382">
    <property type="entry name" value="AAA"/>
    <property type="match status" value="1"/>
</dbReference>
<comment type="similarity">
    <text evidence="1">Belongs to the ABC transporter superfamily.</text>
</comment>
<dbReference type="InterPro" id="IPR027417">
    <property type="entry name" value="P-loop_NTPase"/>
</dbReference>
<dbReference type="PANTHER" id="PTHR42734">
    <property type="entry name" value="METAL TRANSPORT SYSTEM ATP-BINDING PROTEIN TM_0124-RELATED"/>
    <property type="match status" value="1"/>
</dbReference>
<protein>
    <submittedName>
        <fullName evidence="6">ABC transporter ATP-binding protein</fullName>
    </submittedName>
</protein>
<dbReference type="Proteomes" id="UP000785653">
    <property type="component" value="Unassembled WGS sequence"/>
</dbReference>
<reference evidence="6" key="1">
    <citation type="submission" date="2020-04" db="EMBL/GenBank/DDBJ databases">
        <title>Deep metagenomics examines the oral microbiome during advanced dental caries in children, revealing novel taxa and co-occurrences with host molecules.</title>
        <authorList>
            <person name="Baker J.L."/>
            <person name="Morton J.T."/>
            <person name="Dinis M."/>
            <person name="Alvarez R."/>
            <person name="Tran N.C."/>
            <person name="Knight R."/>
            <person name="Edlund A."/>
        </authorList>
    </citation>
    <scope>NUCLEOTIDE SEQUENCE</scope>
    <source>
        <strain evidence="6">JCVI_47_bin.3</strain>
    </source>
</reference>
<evidence type="ECO:0000256" key="1">
    <source>
        <dbReference type="ARBA" id="ARBA00005417"/>
    </source>
</evidence>
<dbReference type="EMBL" id="JABZXS010000146">
    <property type="protein sequence ID" value="MBF1674043.1"/>
    <property type="molecule type" value="Genomic_DNA"/>
</dbReference>
<dbReference type="InterPro" id="IPR003439">
    <property type="entry name" value="ABC_transporter-like_ATP-bd"/>
</dbReference>
<feature type="domain" description="ABC transporter" evidence="5">
    <location>
        <begin position="42"/>
        <end position="278"/>
    </location>
</feature>
<dbReference type="PROSITE" id="PS50893">
    <property type="entry name" value="ABC_TRANSPORTER_2"/>
    <property type="match status" value="1"/>
</dbReference>
<dbReference type="AlphaFoldDB" id="A0A930LV99"/>
<evidence type="ECO:0000313" key="6">
    <source>
        <dbReference type="EMBL" id="MBF1674043.1"/>
    </source>
</evidence>
<dbReference type="InterPro" id="IPR003593">
    <property type="entry name" value="AAA+_ATPase"/>
</dbReference>
<dbReference type="PANTHER" id="PTHR42734:SF6">
    <property type="entry name" value="MOLYBDATE IMPORT ATP-BINDING PROTEIN MOLC"/>
    <property type="match status" value="1"/>
</dbReference>
<accession>A0A930LV99</accession>
<gene>
    <name evidence="6" type="ORF">HXO65_07565</name>
</gene>
<dbReference type="SUPFAM" id="SSF52540">
    <property type="entry name" value="P-loop containing nucleoside triphosphate hydrolases"/>
    <property type="match status" value="1"/>
</dbReference>
<keyword evidence="2" id="KW-0813">Transport</keyword>
<keyword evidence="3" id="KW-0547">Nucleotide-binding</keyword>
<dbReference type="GO" id="GO:0016887">
    <property type="term" value="F:ATP hydrolysis activity"/>
    <property type="evidence" value="ECO:0007669"/>
    <property type="project" value="InterPro"/>
</dbReference>
<dbReference type="GO" id="GO:0005524">
    <property type="term" value="F:ATP binding"/>
    <property type="evidence" value="ECO:0007669"/>
    <property type="project" value="UniProtKB-KW"/>
</dbReference>
<dbReference type="CDD" id="cd03214">
    <property type="entry name" value="ABC_Iron-Siderophores_B12_Hemin"/>
    <property type="match status" value="1"/>
</dbReference>
<comment type="caution">
    <text evidence="6">The sequence shown here is derived from an EMBL/GenBank/DDBJ whole genome shotgun (WGS) entry which is preliminary data.</text>
</comment>
<dbReference type="InterPro" id="IPR050153">
    <property type="entry name" value="Metal_Ion_Import_ABC"/>
</dbReference>
<name>A0A930LV99_9MICC</name>
<evidence type="ECO:0000259" key="5">
    <source>
        <dbReference type="PROSITE" id="PS50893"/>
    </source>
</evidence>
<organism evidence="6 7">
    <name type="scientific">Rothia mucilaginosa</name>
    <dbReference type="NCBI Taxonomy" id="43675"/>
    <lineage>
        <taxon>Bacteria</taxon>
        <taxon>Bacillati</taxon>
        <taxon>Actinomycetota</taxon>
        <taxon>Actinomycetes</taxon>
        <taxon>Micrococcales</taxon>
        <taxon>Micrococcaceae</taxon>
        <taxon>Rothia</taxon>
    </lineage>
</organism>
<dbReference type="Pfam" id="PF00005">
    <property type="entry name" value="ABC_tran"/>
    <property type="match status" value="1"/>
</dbReference>
<evidence type="ECO:0000256" key="2">
    <source>
        <dbReference type="ARBA" id="ARBA00022448"/>
    </source>
</evidence>
<sequence>MSSSIPDAQHRTDASAEVLLHLDGAGFRYGHRGGHIKRRRTDHRAGLHRSGHRSSRWIFRNVNLQVRRGEVLAILGRNGVGKSTLLNSLIGLHSLTEGTVHLGGEPLDSLTATERARRIAYLPQMEGHGISYTVTEYLLMGRAPYIGLFSSPSHRDREQVHTVMEELGLLDLAHSPLDQLSGGQRQQVGIARTLVQDAPLIVLDEPTSALDVANQAKVLRKIRQLRDAGYGVIFTTHNPDHALMLDATVALLSAHDMPDTVPNAAPQVPADAPAQLLTGRASKVLTSEVLSRTFATDLSVVYSPQLGRSSVHMTSLDMRLHSF</sequence>